<evidence type="ECO:0000256" key="8">
    <source>
        <dbReference type="SAM" id="MobiDB-lite"/>
    </source>
</evidence>
<dbReference type="PANTHER" id="PTHR48182:SF2">
    <property type="entry name" value="PROTEIN SERAC1"/>
    <property type="match status" value="1"/>
</dbReference>
<comment type="caution">
    <text evidence="10">The sequence shown here is derived from an EMBL/GenBank/DDBJ whole genome shotgun (WGS) entry which is preliminary data.</text>
</comment>
<protein>
    <submittedName>
        <fullName evidence="10">Ankyrin repeat protein</fullName>
    </submittedName>
</protein>
<dbReference type="Proteomes" id="UP000315783">
    <property type="component" value="Unassembled WGS sequence"/>
</dbReference>
<feature type="compositionally biased region" description="Basic and acidic residues" evidence="8">
    <location>
        <begin position="1"/>
        <end position="15"/>
    </location>
</feature>
<gene>
    <name evidence="10" type="ORF">IF1G_03890</name>
</gene>
<comment type="similarity">
    <text evidence="4">Belongs to the putative lipase ROG1 family.</text>
</comment>
<evidence type="ECO:0000313" key="11">
    <source>
        <dbReference type="Proteomes" id="UP000315783"/>
    </source>
</evidence>
<feature type="domain" description="DUF676" evidence="9">
    <location>
        <begin position="99"/>
        <end position="231"/>
    </location>
</feature>
<dbReference type="GO" id="GO:0005783">
    <property type="term" value="C:endoplasmic reticulum"/>
    <property type="evidence" value="ECO:0007669"/>
    <property type="project" value="UniProtKB-SubCell"/>
</dbReference>
<dbReference type="GO" id="GO:0005739">
    <property type="term" value="C:mitochondrion"/>
    <property type="evidence" value="ECO:0007669"/>
    <property type="project" value="UniProtKB-SubCell"/>
</dbReference>
<evidence type="ECO:0000256" key="2">
    <source>
        <dbReference type="ARBA" id="ARBA00004240"/>
    </source>
</evidence>
<evidence type="ECO:0000256" key="5">
    <source>
        <dbReference type="ARBA" id="ARBA00022824"/>
    </source>
</evidence>
<proteinExistence type="inferred from homology"/>
<dbReference type="GO" id="GO:0016020">
    <property type="term" value="C:membrane"/>
    <property type="evidence" value="ECO:0007669"/>
    <property type="project" value="UniProtKB-SubCell"/>
</dbReference>
<dbReference type="InterPro" id="IPR052374">
    <property type="entry name" value="SERAC1"/>
</dbReference>
<organism evidence="10 11">
    <name type="scientific">Cordyceps javanica</name>
    <dbReference type="NCBI Taxonomy" id="43265"/>
    <lineage>
        <taxon>Eukaryota</taxon>
        <taxon>Fungi</taxon>
        <taxon>Dikarya</taxon>
        <taxon>Ascomycota</taxon>
        <taxon>Pezizomycotina</taxon>
        <taxon>Sordariomycetes</taxon>
        <taxon>Hypocreomycetidae</taxon>
        <taxon>Hypocreales</taxon>
        <taxon>Cordycipitaceae</taxon>
        <taxon>Cordyceps</taxon>
    </lineage>
</organism>
<evidence type="ECO:0000259" key="9">
    <source>
        <dbReference type="Pfam" id="PF05057"/>
    </source>
</evidence>
<keyword evidence="11" id="KW-1185">Reference proteome</keyword>
<evidence type="ECO:0000256" key="7">
    <source>
        <dbReference type="ARBA" id="ARBA00023136"/>
    </source>
</evidence>
<evidence type="ECO:0000256" key="3">
    <source>
        <dbReference type="ARBA" id="ARBA00004370"/>
    </source>
</evidence>
<reference evidence="10 11" key="1">
    <citation type="journal article" date="2019" name="Appl. Microbiol. Biotechnol.">
        <title>Genome sequence of Isaria javanica and comparative genome analysis insights into family S53 peptidase evolution in fungal entomopathogens.</title>
        <authorList>
            <person name="Lin R."/>
            <person name="Zhang X."/>
            <person name="Xin B."/>
            <person name="Zou M."/>
            <person name="Gao Y."/>
            <person name="Qin F."/>
            <person name="Hu Q."/>
            <person name="Xie B."/>
            <person name="Cheng X."/>
        </authorList>
    </citation>
    <scope>NUCLEOTIDE SEQUENCE [LARGE SCALE GENOMIC DNA]</scope>
    <source>
        <strain evidence="10 11">IJ1G</strain>
    </source>
</reference>
<evidence type="ECO:0000313" key="10">
    <source>
        <dbReference type="EMBL" id="TQV98147.1"/>
    </source>
</evidence>
<feature type="region of interest" description="Disordered" evidence="8">
    <location>
        <begin position="1"/>
        <end position="74"/>
    </location>
</feature>
<dbReference type="Pfam" id="PF05057">
    <property type="entry name" value="DUF676"/>
    <property type="match status" value="1"/>
</dbReference>
<dbReference type="SUPFAM" id="SSF53474">
    <property type="entry name" value="alpha/beta-Hydrolases"/>
    <property type="match status" value="1"/>
</dbReference>
<dbReference type="EMBL" id="SPUK01000004">
    <property type="protein sequence ID" value="TQV98147.1"/>
    <property type="molecule type" value="Genomic_DNA"/>
</dbReference>
<dbReference type="AlphaFoldDB" id="A0A545V8T8"/>
<dbReference type="PANTHER" id="PTHR48182">
    <property type="entry name" value="PROTEIN SERAC1"/>
    <property type="match status" value="1"/>
</dbReference>
<dbReference type="InterPro" id="IPR029058">
    <property type="entry name" value="AB_hydrolase_fold"/>
</dbReference>
<keyword evidence="7" id="KW-0472">Membrane</keyword>
<evidence type="ECO:0000256" key="1">
    <source>
        <dbReference type="ARBA" id="ARBA00004173"/>
    </source>
</evidence>
<name>A0A545V8T8_9HYPO</name>
<dbReference type="InterPro" id="IPR007751">
    <property type="entry name" value="DUF676_lipase-like"/>
</dbReference>
<keyword evidence="5" id="KW-0256">Endoplasmic reticulum</keyword>
<accession>A0A545V8T8</accession>
<comment type="subcellular location">
    <subcellularLocation>
        <location evidence="2">Endoplasmic reticulum</location>
    </subcellularLocation>
    <subcellularLocation>
        <location evidence="3">Membrane</location>
    </subcellularLocation>
    <subcellularLocation>
        <location evidence="1">Mitochondrion</location>
    </subcellularLocation>
</comment>
<dbReference type="Gene3D" id="3.40.50.1820">
    <property type="entry name" value="alpha/beta hydrolase"/>
    <property type="match status" value="1"/>
</dbReference>
<sequence length="323" mass="35300">MLRRAQDVLSKHSERATSPCAKQPAFSATVAALNSPDARSDETKPCVPNAAGVNGEPASEVRQDGQARSEFQQQDTDETLYGLTVLVEQPSEKVDSIDIVAIHGLDGHREATWTDGGSGVNWLAHEACLRNDIPHARVLSFGYNSASYFGRSDANIQDFASGLLAAIKSSRKRNLEEQRPIILVCHSLGGLVFKQAVARAHEQDRFYARFLSSIKGAVLFATPHRGSDLAHWNLLAARMAKAATIGYTTNTRLAEDLRVVERDSAILGWANELDISSPSNHRNICKFTSPKDQRYRIAIDAICDIIDAPEGNTSSVLKLPFGF</sequence>
<keyword evidence="6" id="KW-0496">Mitochondrion</keyword>
<evidence type="ECO:0000256" key="6">
    <source>
        <dbReference type="ARBA" id="ARBA00023128"/>
    </source>
</evidence>
<evidence type="ECO:0000256" key="4">
    <source>
        <dbReference type="ARBA" id="ARBA00007920"/>
    </source>
</evidence>